<reference evidence="13 14" key="1">
    <citation type="journal article" date="2016" name="Nat. Commun.">
        <title>Extremotolerant tardigrade genome and improved radiotolerance of human cultured cells by tardigrade-unique protein.</title>
        <authorList>
            <person name="Hashimoto T."/>
            <person name="Horikawa D.D."/>
            <person name="Saito Y."/>
            <person name="Kuwahara H."/>
            <person name="Kozuka-Hata H."/>
            <person name="Shin-I T."/>
            <person name="Minakuchi Y."/>
            <person name="Ohishi K."/>
            <person name="Motoyama A."/>
            <person name="Aizu T."/>
            <person name="Enomoto A."/>
            <person name="Kondo K."/>
            <person name="Tanaka S."/>
            <person name="Hara Y."/>
            <person name="Koshikawa S."/>
            <person name="Sagara H."/>
            <person name="Miura T."/>
            <person name="Yokobori S."/>
            <person name="Miyagawa K."/>
            <person name="Suzuki Y."/>
            <person name="Kubo T."/>
            <person name="Oyama M."/>
            <person name="Kohara Y."/>
            <person name="Fujiyama A."/>
            <person name="Arakawa K."/>
            <person name="Katayama T."/>
            <person name="Toyoda A."/>
            <person name="Kunieda T."/>
        </authorList>
    </citation>
    <scope>NUCLEOTIDE SEQUENCE [LARGE SCALE GENOMIC DNA]</scope>
    <source>
        <strain evidence="13 14">YOKOZUNA-1</strain>
    </source>
</reference>
<dbReference type="Proteomes" id="UP000186922">
    <property type="component" value="Unassembled WGS sequence"/>
</dbReference>
<evidence type="ECO:0000256" key="2">
    <source>
        <dbReference type="ARBA" id="ARBA00004922"/>
    </source>
</evidence>
<feature type="transmembrane region" description="Helical" evidence="12">
    <location>
        <begin position="308"/>
        <end position="328"/>
    </location>
</feature>
<feature type="transmembrane region" description="Helical" evidence="12">
    <location>
        <begin position="168"/>
        <end position="192"/>
    </location>
</feature>
<sequence length="487" mass="56027">MKFSSNLDYLVLAVMGFYLATCPWTRVEESFNTQAIHDILFLGPKLSEYDHQEFPGVVPRSFLGSAAVAAFSLVPKTIAVDALRASKVICLFIARSALGLSVFFTFRSLVRCIRINYGKDVGNWLVFITVSQFHFLFYATRFLPNMFAVPLVLMATTAWMYGDDKRMIKYACLAMIIFRSELCLLFGPMLLISLYQRTISVPTAVFHGLKNVSIALALTIIIDSYFWRRPLWPEGEVLWFNTVKNQSSNWGTSPYLWYFYSVIPRLLLASSPLCLYGVAVNRSIRIFLLPFLTFVALYSFLPHKELRFIIYTAPVLNFSAAVSCALLWKQRSSLLKLIVVSHIGLNIILSLLFLSISSRNYSGGDALYRLHQLESPKTDVHVFLDNFSLQNGISRFLHLNHNWVYDKSDAVSFASPTDFGSFTHVIAEAKYQQNLFTRGFEHMESFYSFSHFNKTIPRLNDLVTFNWNPFIWTERLHLWRRSQTRSF</sequence>
<comment type="subcellular location">
    <subcellularLocation>
        <location evidence="1 12">Endoplasmic reticulum membrane</location>
        <topology evidence="1 12">Multi-pass membrane protein</topology>
    </subcellularLocation>
</comment>
<evidence type="ECO:0000256" key="11">
    <source>
        <dbReference type="ARBA" id="ARBA00048899"/>
    </source>
</evidence>
<dbReference type="Pfam" id="PF03901">
    <property type="entry name" value="Glyco_transf_22"/>
    <property type="match status" value="1"/>
</dbReference>
<keyword evidence="5" id="KW-0808">Transferase</keyword>
<dbReference type="OrthoDB" id="19039at2759"/>
<dbReference type="GO" id="GO:0005789">
    <property type="term" value="C:endoplasmic reticulum membrane"/>
    <property type="evidence" value="ECO:0007669"/>
    <property type="project" value="UniProtKB-SubCell"/>
</dbReference>
<dbReference type="EC" id="2.4.1.-" evidence="12"/>
<comment type="pathway">
    <text evidence="2">Protein modification; protein glycosylation.</text>
</comment>
<keyword evidence="14" id="KW-1185">Reference proteome</keyword>
<proteinExistence type="inferred from homology"/>
<evidence type="ECO:0000256" key="9">
    <source>
        <dbReference type="ARBA" id="ARBA00023136"/>
    </source>
</evidence>
<feature type="transmembrane region" description="Helical" evidence="12">
    <location>
        <begin position="257"/>
        <end position="279"/>
    </location>
</feature>
<evidence type="ECO:0000256" key="4">
    <source>
        <dbReference type="ARBA" id="ARBA00022676"/>
    </source>
</evidence>
<comment type="similarity">
    <text evidence="3 12">Belongs to the glycosyltransferase 22 family.</text>
</comment>
<keyword evidence="4 12" id="KW-0328">Glycosyltransferase</keyword>
<keyword evidence="8 12" id="KW-1133">Transmembrane helix</keyword>
<evidence type="ECO:0000313" key="13">
    <source>
        <dbReference type="EMBL" id="GAU88964.1"/>
    </source>
</evidence>
<dbReference type="PANTHER" id="PTHR22760">
    <property type="entry name" value="GLYCOSYLTRANSFERASE"/>
    <property type="match status" value="1"/>
</dbReference>
<evidence type="ECO:0000313" key="14">
    <source>
        <dbReference type="Proteomes" id="UP000186922"/>
    </source>
</evidence>
<dbReference type="PANTHER" id="PTHR22760:SF1">
    <property type="entry name" value="DOL-P-MAN:MAN(7)GLCNAC(2)-PP-DOL ALPHA-1,6-MANNOSYLTRANSFERASE"/>
    <property type="match status" value="1"/>
</dbReference>
<feature type="transmembrane region" description="Helical" evidence="12">
    <location>
        <begin position="88"/>
        <end position="109"/>
    </location>
</feature>
<evidence type="ECO:0000256" key="6">
    <source>
        <dbReference type="ARBA" id="ARBA00022692"/>
    </source>
</evidence>
<keyword evidence="9 12" id="KW-0472">Membrane</keyword>
<dbReference type="AlphaFoldDB" id="A0A1D1UGU0"/>
<feature type="transmembrane region" description="Helical" evidence="12">
    <location>
        <begin position="286"/>
        <end position="302"/>
    </location>
</feature>
<comment type="function">
    <text evidence="10">Mannosyltransferase that operates in the biosynthetic pathway of dolichol-linked oligosaccharides, the glycan precursors employed in protein asparagine (N)-glycosylation. The assembly of dolichol-linked oligosaccharides begins on the cytosolic side of the endoplasmic reticulum membrane and finishes in its lumen. The sequential addition of sugars to dolichol pyrophosphate produces dolichol-linked oligosaccharides containing fourteen sugars, including two GlcNAcs, nine mannoses and three glucoses. Once assembled, the oligosaccharide is transferred from the lipid to nascent proteins by oligosaccharyltransferases. In the lumen of the endoplasmic reticulum, adds the eighth mannose residue in an alpha-1,6 linkage onto Man(7)GlcNAc(2)-PP-dolichol to produce Man(8)GlcNAc(2)-PP-dolichol.</text>
</comment>
<keyword evidence="6 12" id="KW-0812">Transmembrane</keyword>
<evidence type="ECO:0000256" key="10">
    <source>
        <dbReference type="ARBA" id="ARBA00044721"/>
    </source>
</evidence>
<protein>
    <recommendedName>
        <fullName evidence="12">Mannosyltransferase</fullName>
        <ecNumber evidence="12">2.4.1.-</ecNumber>
    </recommendedName>
</protein>
<dbReference type="UniPathway" id="UPA00378"/>
<dbReference type="STRING" id="947166.A0A1D1UGU0"/>
<evidence type="ECO:0000256" key="3">
    <source>
        <dbReference type="ARBA" id="ARBA00007063"/>
    </source>
</evidence>
<feature type="transmembrane region" description="Helical" evidence="12">
    <location>
        <begin position="204"/>
        <end position="227"/>
    </location>
</feature>
<dbReference type="EMBL" id="BDGG01000001">
    <property type="protein sequence ID" value="GAU88964.1"/>
    <property type="molecule type" value="Genomic_DNA"/>
</dbReference>
<evidence type="ECO:0000256" key="1">
    <source>
        <dbReference type="ARBA" id="ARBA00004477"/>
    </source>
</evidence>
<dbReference type="GO" id="GO:0052917">
    <property type="term" value="F:dol-P-Man:Man(7)GlcNAc(2)-PP-Dol alpha-1,6-mannosyltransferase activity"/>
    <property type="evidence" value="ECO:0007669"/>
    <property type="project" value="UniProtKB-EC"/>
</dbReference>
<dbReference type="InterPro" id="IPR005599">
    <property type="entry name" value="GPI_mannosylTrfase"/>
</dbReference>
<keyword evidence="7 12" id="KW-0256">Endoplasmic reticulum</keyword>
<dbReference type="GO" id="GO:0006487">
    <property type="term" value="P:protein N-linked glycosylation"/>
    <property type="evidence" value="ECO:0007669"/>
    <property type="project" value="TreeGrafter"/>
</dbReference>
<gene>
    <name evidence="13" type="primary">RvY_01570-1</name>
    <name evidence="13" type="synonym">RvY_01570.1</name>
    <name evidence="13" type="ORF">RvY_01570</name>
</gene>
<comment type="catalytic activity">
    <reaction evidence="11">
        <text>an alpha-D-Man-(1-&gt;2)-alpha-D-Man-(1-&gt;2)-alpha-D-Man-(1-&gt;3)-[alpha-D-Man-(1-&gt;2)-alpha-D-Man-(1-&gt;3)-alpha-D-Man-(1-&gt;6)]-beta-D-Man-(1-&gt;4)-beta-D-GlcNAc-(1-&gt;4)-alpha-D-GlcNAc-diphospho-di-trans,poly-cis-dolichol + a di-trans,poly-cis-dolichyl beta-D-mannosyl phosphate = an alpha-D-Man-(1-&gt;2)-alpha-D-Man-(1-&gt;2)-alpha-D-Man-(1-&gt;3)-[alpha-D-Man-(1-&gt;2)-alpha-D-Man-(1-&gt;3)-[alpha-D-Man-(1-&gt;6)]-alpha-D-Man-(1-&gt;6)]-beta-D-Man-(1-&gt;4)-beta-D-GlcNAc-(1-&gt;4)-alpha-D-GlcNAc-diphospho-di-trans,poly-cis-dolichol + a di-trans,poly-cis-dolichyl phosphate + H(+)</text>
        <dbReference type="Rhea" id="RHEA:29535"/>
        <dbReference type="Rhea" id="RHEA-COMP:19498"/>
        <dbReference type="Rhea" id="RHEA-COMP:19501"/>
        <dbReference type="Rhea" id="RHEA-COMP:19518"/>
        <dbReference type="Rhea" id="RHEA-COMP:19519"/>
        <dbReference type="ChEBI" id="CHEBI:15378"/>
        <dbReference type="ChEBI" id="CHEBI:57683"/>
        <dbReference type="ChEBI" id="CHEBI:58211"/>
        <dbReference type="ChEBI" id="CHEBI:132517"/>
        <dbReference type="ChEBI" id="CHEBI:132519"/>
        <dbReference type="EC" id="2.4.1.260"/>
    </reaction>
    <physiologicalReaction direction="left-to-right" evidence="11">
        <dbReference type="Rhea" id="RHEA:29536"/>
    </physiologicalReaction>
</comment>
<evidence type="ECO:0000256" key="5">
    <source>
        <dbReference type="ARBA" id="ARBA00022679"/>
    </source>
</evidence>
<evidence type="ECO:0000256" key="8">
    <source>
        <dbReference type="ARBA" id="ARBA00022989"/>
    </source>
</evidence>
<evidence type="ECO:0000256" key="7">
    <source>
        <dbReference type="ARBA" id="ARBA00022824"/>
    </source>
</evidence>
<name>A0A1D1UGU0_RAMVA</name>
<feature type="transmembrane region" description="Helical" evidence="12">
    <location>
        <begin position="121"/>
        <end position="139"/>
    </location>
</feature>
<feature type="transmembrane region" description="Helical" evidence="12">
    <location>
        <begin position="335"/>
        <end position="356"/>
    </location>
</feature>
<organism evidence="13 14">
    <name type="scientific">Ramazzottius varieornatus</name>
    <name type="common">Water bear</name>
    <name type="synonym">Tardigrade</name>
    <dbReference type="NCBI Taxonomy" id="947166"/>
    <lineage>
        <taxon>Eukaryota</taxon>
        <taxon>Metazoa</taxon>
        <taxon>Ecdysozoa</taxon>
        <taxon>Tardigrada</taxon>
        <taxon>Eutardigrada</taxon>
        <taxon>Parachela</taxon>
        <taxon>Hypsibioidea</taxon>
        <taxon>Ramazzottiidae</taxon>
        <taxon>Ramazzottius</taxon>
    </lineage>
</organism>
<evidence type="ECO:0000256" key="12">
    <source>
        <dbReference type="RuleBase" id="RU363075"/>
    </source>
</evidence>
<accession>A0A1D1UGU0</accession>
<comment type="caution">
    <text evidence="13">The sequence shown here is derived from an EMBL/GenBank/DDBJ whole genome shotgun (WGS) entry which is preliminary data.</text>
</comment>